<accession>A0A2S6GWT6</accession>
<dbReference type="PANTHER" id="PTHR43283:SF3">
    <property type="entry name" value="BETA-LACTAMASE FAMILY PROTEIN (AFU_ORTHOLOGUE AFUA_5G07500)"/>
    <property type="match status" value="1"/>
</dbReference>
<comment type="caution">
    <text evidence="2">The sequence shown here is derived from an EMBL/GenBank/DDBJ whole genome shotgun (WGS) entry which is preliminary data.</text>
</comment>
<evidence type="ECO:0000313" key="3">
    <source>
        <dbReference type="Proteomes" id="UP000239203"/>
    </source>
</evidence>
<dbReference type="EMBL" id="PTIX01000003">
    <property type="protein sequence ID" value="PPK69640.1"/>
    <property type="molecule type" value="Genomic_DNA"/>
</dbReference>
<dbReference type="Gene3D" id="3.40.710.10">
    <property type="entry name" value="DD-peptidase/beta-lactamase superfamily"/>
    <property type="match status" value="1"/>
</dbReference>
<proteinExistence type="predicted"/>
<dbReference type="Proteomes" id="UP000239203">
    <property type="component" value="Unassembled WGS sequence"/>
</dbReference>
<dbReference type="SUPFAM" id="SSF56601">
    <property type="entry name" value="beta-lactamase/transpeptidase-like"/>
    <property type="match status" value="1"/>
</dbReference>
<name>A0A2S6GWT6_9PSEU</name>
<keyword evidence="3" id="KW-1185">Reference proteome</keyword>
<dbReference type="Pfam" id="PF00144">
    <property type="entry name" value="Beta-lactamase"/>
    <property type="match status" value="1"/>
</dbReference>
<dbReference type="InterPro" id="IPR050789">
    <property type="entry name" value="Diverse_Enzym_Activities"/>
</dbReference>
<dbReference type="InterPro" id="IPR012338">
    <property type="entry name" value="Beta-lactam/transpept-like"/>
</dbReference>
<protein>
    <submittedName>
        <fullName evidence="2">CubicO group peptidase (Beta-lactamase class C family)</fullName>
    </submittedName>
</protein>
<dbReference type="AlphaFoldDB" id="A0A2S6GWT6"/>
<dbReference type="InterPro" id="IPR001466">
    <property type="entry name" value="Beta-lactam-related"/>
</dbReference>
<feature type="domain" description="Beta-lactamase-related" evidence="1">
    <location>
        <begin position="14"/>
        <end position="377"/>
    </location>
</feature>
<organism evidence="2 3">
    <name type="scientific">Actinokineospora auranticolor</name>
    <dbReference type="NCBI Taxonomy" id="155976"/>
    <lineage>
        <taxon>Bacteria</taxon>
        <taxon>Bacillati</taxon>
        <taxon>Actinomycetota</taxon>
        <taxon>Actinomycetes</taxon>
        <taxon>Pseudonocardiales</taxon>
        <taxon>Pseudonocardiaceae</taxon>
        <taxon>Actinokineospora</taxon>
    </lineage>
</organism>
<evidence type="ECO:0000313" key="2">
    <source>
        <dbReference type="EMBL" id="PPK69640.1"/>
    </source>
</evidence>
<reference evidence="2 3" key="1">
    <citation type="submission" date="2018-02" db="EMBL/GenBank/DDBJ databases">
        <title>Genomic Encyclopedia of Archaeal and Bacterial Type Strains, Phase II (KMG-II): from individual species to whole genera.</title>
        <authorList>
            <person name="Goeker M."/>
        </authorList>
    </citation>
    <scope>NUCLEOTIDE SEQUENCE [LARGE SCALE GENOMIC DNA]</scope>
    <source>
        <strain evidence="2 3">YU 961-1</strain>
    </source>
</reference>
<sequence length="398" mass="42957">MSNLSRPRLDRWRTRMAEHVESGSVPGIVGLLSRRGETHVHAHGVREVGGAAMAEDTIFRIASMTKPVAAVAAMILVEECGLRLDDPVAELLPELAEPRVLRALDSPVDETVQAERPITVRHLMDSTFGHGIIMAPPGTYPVQDALAEVGLTPGPPQPSSTPDQDEWISLLATVPLLSQPGEKWWYDTAYDVLGILISRASGKPFDVFLRERIFEPLGMVDTGFHVPADKIDRLATAYTTEGDQLTVYDPAVGGQWSSPPAFASGRGGLVSTAADYLTFGRMLLDDGRGPNGRLLSRLSVRTMTTDQLLPTQKAGAGLGDGFFDSSGWGFGVSVVTRRTDIHMVPGRFGWTGGLGTTAQMDPTEDLVAIMLTQQAWTSPDGPKVYADFLTSSYQAIDD</sequence>
<evidence type="ECO:0000259" key="1">
    <source>
        <dbReference type="Pfam" id="PF00144"/>
    </source>
</evidence>
<gene>
    <name evidence="2" type="ORF">CLV40_103250</name>
</gene>
<dbReference type="RefSeq" id="WP_219823924.1">
    <property type="nucleotide sequence ID" value="NZ_CP154825.1"/>
</dbReference>
<dbReference type="PANTHER" id="PTHR43283">
    <property type="entry name" value="BETA-LACTAMASE-RELATED"/>
    <property type="match status" value="1"/>
</dbReference>